<dbReference type="EMBL" id="MCFA01000065">
    <property type="protein sequence ID" value="ORY11054.1"/>
    <property type="molecule type" value="Genomic_DNA"/>
</dbReference>
<comment type="caution">
    <text evidence="1">The sequence shown here is derived from an EMBL/GenBank/DDBJ whole genome shotgun (WGS) entry which is preliminary data.</text>
</comment>
<accession>A0A1Y1ZLJ5</accession>
<name>A0A1Y1ZLJ5_9PLEO</name>
<reference evidence="1 2" key="1">
    <citation type="submission" date="2016-07" db="EMBL/GenBank/DDBJ databases">
        <title>Pervasive Adenine N6-methylation of Active Genes in Fungi.</title>
        <authorList>
            <consortium name="DOE Joint Genome Institute"/>
            <person name="Mondo S.J."/>
            <person name="Dannebaum R.O."/>
            <person name="Kuo R.C."/>
            <person name="Labutti K."/>
            <person name="Haridas S."/>
            <person name="Kuo A."/>
            <person name="Salamov A."/>
            <person name="Ahrendt S.R."/>
            <person name="Lipzen A."/>
            <person name="Sullivan W."/>
            <person name="Andreopoulos W.B."/>
            <person name="Clum A."/>
            <person name="Lindquist E."/>
            <person name="Daum C."/>
            <person name="Ramamoorthy G.K."/>
            <person name="Gryganskyi A."/>
            <person name="Culley D."/>
            <person name="Magnuson J.K."/>
            <person name="James T.Y."/>
            <person name="O'Malley M.A."/>
            <person name="Stajich J.E."/>
            <person name="Spatafora J.W."/>
            <person name="Visel A."/>
            <person name="Grigoriev I.V."/>
        </authorList>
    </citation>
    <scope>NUCLEOTIDE SEQUENCE [LARGE SCALE GENOMIC DNA]</scope>
    <source>
        <strain evidence="1 2">CBS 115471</strain>
    </source>
</reference>
<dbReference type="AlphaFoldDB" id="A0A1Y1ZLJ5"/>
<evidence type="ECO:0000313" key="2">
    <source>
        <dbReference type="Proteomes" id="UP000193144"/>
    </source>
</evidence>
<dbReference type="Proteomes" id="UP000193144">
    <property type="component" value="Unassembled WGS sequence"/>
</dbReference>
<proteinExistence type="predicted"/>
<keyword evidence="2" id="KW-1185">Reference proteome</keyword>
<evidence type="ECO:0000313" key="1">
    <source>
        <dbReference type="EMBL" id="ORY11054.1"/>
    </source>
</evidence>
<sequence length="222" mass="25211">MDQPDAMDYPREVWADIGLNSLLFSKIRWSVTNTHPPGVRPIFRRSDTNPKPLLRAYNQSFRLRLSASQRLFANKARKVYEEPTEDGTHKLKSSELGKLCLVKVEEVLGVDQILDRGDFDAIVRLIEYRGGGEYLLDRISPLLEAGATKTAFAIQFLVSLNANKDICSGDAEVTLYKRIVPHIAKSFSLVGWSRNRFLSTRTNKLHANGDEYQCHQKHLVPI</sequence>
<organism evidence="1 2">
    <name type="scientific">Clohesyomyces aquaticus</name>
    <dbReference type="NCBI Taxonomy" id="1231657"/>
    <lineage>
        <taxon>Eukaryota</taxon>
        <taxon>Fungi</taxon>
        <taxon>Dikarya</taxon>
        <taxon>Ascomycota</taxon>
        <taxon>Pezizomycotina</taxon>
        <taxon>Dothideomycetes</taxon>
        <taxon>Pleosporomycetidae</taxon>
        <taxon>Pleosporales</taxon>
        <taxon>Lindgomycetaceae</taxon>
        <taxon>Clohesyomyces</taxon>
    </lineage>
</organism>
<protein>
    <submittedName>
        <fullName evidence="1">Uncharacterized protein</fullName>
    </submittedName>
</protein>
<gene>
    <name evidence="1" type="ORF">BCR34DRAFT_335262</name>
</gene>